<sequence length="435" mass="46367">MKATALRVGFALTLPVALVLGGCAAGDGGSEEITLTVQTDSYALPGFQLVADQFEADHPGVTVEFQVLTPDQQSTTNLQTLTSADAPDIASAPFNTTVFTEMLAADQFVPLDDVWEEADLEARYGQSLADAIRPGGQQVGVLFSKVLYGIAWYNKAMFEEVGIEVPEDHQIGTMDNLAEMVAKLRAGGYQPLSIGGSSNYHLTWILDNLLATSATADELTNYVTSFDPDVDVTASYTDAAFTDALERIKEMYDSNTFQDGVLGMDQDAGLALFAAGQAGMMMGHNQTPAGVANKESDVDMGFLFLPPINTDVTLPNFYAGNLLEIPKNAQHPDLAKEFLVLLMSDEMQIAAIEATGGAFPGVAVDESAIATAPDSVRELLEFESEYGNVAGWASLVPAKLGTTDPLIQKLLLGETTAEEIGVELDALLEEIRTDG</sequence>
<dbReference type="PANTHER" id="PTHR43649:SF12">
    <property type="entry name" value="DIACETYLCHITOBIOSE BINDING PROTEIN DASA"/>
    <property type="match status" value="1"/>
</dbReference>
<dbReference type="Proteomes" id="UP001241072">
    <property type="component" value="Unassembled WGS sequence"/>
</dbReference>
<evidence type="ECO:0000313" key="2">
    <source>
        <dbReference type="EMBL" id="MDO7881158.1"/>
    </source>
</evidence>
<dbReference type="EMBL" id="JAUQUB010000001">
    <property type="protein sequence ID" value="MDO7881158.1"/>
    <property type="molecule type" value="Genomic_DNA"/>
</dbReference>
<evidence type="ECO:0000256" key="1">
    <source>
        <dbReference type="SAM" id="SignalP"/>
    </source>
</evidence>
<feature type="chain" id="PRO_5046273226" evidence="1">
    <location>
        <begin position="26"/>
        <end position="435"/>
    </location>
</feature>
<name>A0ABT9BJG2_9MICO</name>
<dbReference type="Gene3D" id="3.40.190.10">
    <property type="entry name" value="Periplasmic binding protein-like II"/>
    <property type="match status" value="2"/>
</dbReference>
<reference evidence="2 3" key="1">
    <citation type="submission" date="2023-07" db="EMBL/GenBank/DDBJ databases">
        <title>Protaetiibacter sp. nov WY-16 isolated from soil.</title>
        <authorList>
            <person name="Liu B."/>
            <person name="Wan Y."/>
        </authorList>
    </citation>
    <scope>NUCLEOTIDE SEQUENCE [LARGE SCALE GENOMIC DNA]</scope>
    <source>
        <strain evidence="2 3">WY-16</strain>
    </source>
</reference>
<protein>
    <submittedName>
        <fullName evidence="2">Extracellular solute-binding protein</fullName>
    </submittedName>
</protein>
<dbReference type="Pfam" id="PF01547">
    <property type="entry name" value="SBP_bac_1"/>
    <property type="match status" value="1"/>
</dbReference>
<dbReference type="RefSeq" id="WP_305001572.1">
    <property type="nucleotide sequence ID" value="NZ_JAUQUB010000001.1"/>
</dbReference>
<dbReference type="PANTHER" id="PTHR43649">
    <property type="entry name" value="ARABINOSE-BINDING PROTEIN-RELATED"/>
    <property type="match status" value="1"/>
</dbReference>
<gene>
    <name evidence="2" type="ORF">Q5716_02845</name>
</gene>
<accession>A0ABT9BJG2</accession>
<dbReference type="PROSITE" id="PS51257">
    <property type="entry name" value="PROKAR_LIPOPROTEIN"/>
    <property type="match status" value="1"/>
</dbReference>
<dbReference type="InterPro" id="IPR006059">
    <property type="entry name" value="SBP"/>
</dbReference>
<comment type="caution">
    <text evidence="2">The sequence shown here is derived from an EMBL/GenBank/DDBJ whole genome shotgun (WGS) entry which is preliminary data.</text>
</comment>
<dbReference type="InterPro" id="IPR050490">
    <property type="entry name" value="Bact_solute-bd_prot1"/>
</dbReference>
<proteinExistence type="predicted"/>
<dbReference type="SUPFAM" id="SSF53850">
    <property type="entry name" value="Periplasmic binding protein-like II"/>
    <property type="match status" value="1"/>
</dbReference>
<feature type="signal peptide" evidence="1">
    <location>
        <begin position="1"/>
        <end position="25"/>
    </location>
</feature>
<keyword evidence="1" id="KW-0732">Signal</keyword>
<organism evidence="2 3">
    <name type="scientific">Antiquaquibacter soli</name>
    <dbReference type="NCBI Taxonomy" id="3064523"/>
    <lineage>
        <taxon>Bacteria</taxon>
        <taxon>Bacillati</taxon>
        <taxon>Actinomycetota</taxon>
        <taxon>Actinomycetes</taxon>
        <taxon>Micrococcales</taxon>
        <taxon>Microbacteriaceae</taxon>
        <taxon>Antiquaquibacter</taxon>
    </lineage>
</organism>
<keyword evidence="3" id="KW-1185">Reference proteome</keyword>
<evidence type="ECO:0000313" key="3">
    <source>
        <dbReference type="Proteomes" id="UP001241072"/>
    </source>
</evidence>